<feature type="transmembrane region" description="Helical" evidence="6">
    <location>
        <begin position="259"/>
        <end position="281"/>
    </location>
</feature>
<feature type="transmembrane region" description="Helical" evidence="6">
    <location>
        <begin position="12"/>
        <end position="39"/>
    </location>
</feature>
<keyword evidence="8" id="KW-1185">Reference proteome</keyword>
<accession>A8PXX0</accession>
<evidence type="ECO:0000256" key="1">
    <source>
        <dbReference type="ARBA" id="ARBA00004370"/>
    </source>
</evidence>
<organism evidence="7 8">
    <name type="scientific">Malassezia globosa (strain ATCC MYA-4612 / CBS 7966)</name>
    <name type="common">Dandruff-associated fungus</name>
    <dbReference type="NCBI Taxonomy" id="425265"/>
    <lineage>
        <taxon>Eukaryota</taxon>
        <taxon>Fungi</taxon>
        <taxon>Dikarya</taxon>
        <taxon>Basidiomycota</taxon>
        <taxon>Ustilaginomycotina</taxon>
        <taxon>Malasseziomycetes</taxon>
        <taxon>Malasseziales</taxon>
        <taxon>Malasseziaceae</taxon>
        <taxon>Malassezia</taxon>
    </lineage>
</organism>
<comment type="caution">
    <text evidence="7">The sequence shown here is derived from an EMBL/GenBank/DDBJ whole genome shotgun (WGS) entry which is preliminary data.</text>
</comment>
<dbReference type="Proteomes" id="UP000008837">
    <property type="component" value="Unassembled WGS sequence"/>
</dbReference>
<reference evidence="7 8" key="1">
    <citation type="journal article" date="2007" name="Proc. Natl. Acad. Sci. U.S.A.">
        <title>Dandruff-associated Malassezia genomes reveal convergent and divergent virulence traits shared with plant and human fungal pathogens.</title>
        <authorList>
            <person name="Xu J."/>
            <person name="Saunders C.W."/>
            <person name="Hu P."/>
            <person name="Grant R.A."/>
            <person name="Boekhout T."/>
            <person name="Kuramae E.E."/>
            <person name="Kronstad J.W."/>
            <person name="Deangelis Y.M."/>
            <person name="Reeder N.L."/>
            <person name="Johnstone K.R."/>
            <person name="Leland M."/>
            <person name="Fieno A.M."/>
            <person name="Begley W.M."/>
            <person name="Sun Y."/>
            <person name="Lacey M.P."/>
            <person name="Chaudhary T."/>
            <person name="Keough T."/>
            <person name="Chu L."/>
            <person name="Sears R."/>
            <person name="Yuan B."/>
            <person name="Dawson T.L.Jr."/>
        </authorList>
    </citation>
    <scope>NUCLEOTIDE SEQUENCE [LARGE SCALE GENOMIC DNA]</scope>
    <source>
        <strain evidence="8">ATCC MYA-4612 / CBS 7966</strain>
    </source>
</reference>
<dbReference type="Gene3D" id="1.50.40.10">
    <property type="entry name" value="Mitochondrial carrier domain"/>
    <property type="match status" value="1"/>
</dbReference>
<dbReference type="SUPFAM" id="SSF103506">
    <property type="entry name" value="Mitochondrial carrier"/>
    <property type="match status" value="1"/>
</dbReference>
<dbReference type="RefSeq" id="XP_001731360.1">
    <property type="nucleotide sequence ID" value="XM_001731308.1"/>
</dbReference>
<feature type="region of interest" description="Disordered" evidence="5">
    <location>
        <begin position="299"/>
        <end position="332"/>
    </location>
</feature>
<keyword evidence="3 6" id="KW-1133">Transmembrane helix</keyword>
<dbReference type="VEuPathDB" id="FungiDB:MGL_1543"/>
<keyword evidence="4 6" id="KW-0472">Membrane</keyword>
<dbReference type="EMBL" id="AAYY01000004">
    <property type="protein sequence ID" value="EDP44146.1"/>
    <property type="molecule type" value="Genomic_DNA"/>
</dbReference>
<dbReference type="GeneID" id="5855667"/>
<protein>
    <submittedName>
        <fullName evidence="7">Uncharacterized protein</fullName>
    </submittedName>
</protein>
<evidence type="ECO:0000313" key="8">
    <source>
        <dbReference type="Proteomes" id="UP000008837"/>
    </source>
</evidence>
<evidence type="ECO:0000256" key="3">
    <source>
        <dbReference type="ARBA" id="ARBA00022989"/>
    </source>
</evidence>
<dbReference type="GO" id="GO:0016020">
    <property type="term" value="C:membrane"/>
    <property type="evidence" value="ECO:0007669"/>
    <property type="project" value="UniProtKB-SubCell"/>
</dbReference>
<evidence type="ECO:0000313" key="7">
    <source>
        <dbReference type="EMBL" id="EDP44146.1"/>
    </source>
</evidence>
<dbReference type="InterPro" id="IPR023395">
    <property type="entry name" value="MCP_dom_sf"/>
</dbReference>
<gene>
    <name evidence="7" type="ORF">MGL_1543</name>
</gene>
<sequence length="393" mass="44228">MHDIELNKTETVILFVVVFSVTAVVYFTVAIGVFVPLFVSLTCYRANYTPKAVALTNDENNESTGNTNADLPFVKSIFFRDSVHKLGAPLQGLFSTCKRIHAIEGWRGLYRGTWLVLIQGLVLLIPSMFALYAMYPFNEHTLQNPSPIPFGVAILLELISFVLVLPVDVLKRRTMVHPKRLCWTRPVESLKEVLTAEEYNQPWRLYLLPCVVSTKLLQIFIVNFLAPMGRLALAPSILSGIFVSLVKKRSNSDAISMHWNWFTILLYIIWAFFVLVALLLLDNIYVRATTQRVGPSCAAVQSSRSNSTTTGDSQATVEQHHLSASESEQSEEPIVSLRPCLGNNDPAWTFFGASHVEPYTSIMDMVRKMQNEEGNRSLTRGFMYTVLGHLYVV</sequence>
<proteinExistence type="predicted"/>
<evidence type="ECO:0000256" key="4">
    <source>
        <dbReference type="ARBA" id="ARBA00023136"/>
    </source>
</evidence>
<feature type="transmembrane region" description="Helical" evidence="6">
    <location>
        <begin position="147"/>
        <end position="170"/>
    </location>
</feature>
<comment type="subcellular location">
    <subcellularLocation>
        <location evidence="1">Membrane</location>
    </subcellularLocation>
</comment>
<feature type="compositionally biased region" description="Polar residues" evidence="5">
    <location>
        <begin position="299"/>
        <end position="317"/>
    </location>
</feature>
<evidence type="ECO:0000256" key="6">
    <source>
        <dbReference type="SAM" id="Phobius"/>
    </source>
</evidence>
<feature type="transmembrane region" description="Helical" evidence="6">
    <location>
        <begin position="114"/>
        <end position="135"/>
    </location>
</feature>
<name>A8PXX0_MALGO</name>
<evidence type="ECO:0000256" key="2">
    <source>
        <dbReference type="ARBA" id="ARBA00022692"/>
    </source>
</evidence>
<dbReference type="AlphaFoldDB" id="A8PXX0"/>
<feature type="transmembrane region" description="Helical" evidence="6">
    <location>
        <begin position="231"/>
        <end position="247"/>
    </location>
</feature>
<dbReference type="InParanoid" id="A8PXX0"/>
<evidence type="ECO:0000256" key="5">
    <source>
        <dbReference type="SAM" id="MobiDB-lite"/>
    </source>
</evidence>
<dbReference type="STRING" id="425265.A8PXX0"/>
<dbReference type="KEGG" id="mgl:MGL_1543"/>
<dbReference type="OMA" id="YGMAPTL"/>
<dbReference type="OrthoDB" id="21292at2759"/>
<keyword evidence="2 6" id="KW-0812">Transmembrane</keyword>